<organism evidence="13 14">
    <name type="scientific">Canna indica</name>
    <name type="common">Indian-shot</name>
    <dbReference type="NCBI Taxonomy" id="4628"/>
    <lineage>
        <taxon>Eukaryota</taxon>
        <taxon>Viridiplantae</taxon>
        <taxon>Streptophyta</taxon>
        <taxon>Embryophyta</taxon>
        <taxon>Tracheophyta</taxon>
        <taxon>Spermatophyta</taxon>
        <taxon>Magnoliopsida</taxon>
        <taxon>Liliopsida</taxon>
        <taxon>Zingiberales</taxon>
        <taxon>Cannaceae</taxon>
        <taxon>Canna</taxon>
    </lineage>
</organism>
<evidence type="ECO:0000259" key="12">
    <source>
        <dbReference type="PROSITE" id="PS50071"/>
    </source>
</evidence>
<evidence type="ECO:0000256" key="7">
    <source>
        <dbReference type="ARBA" id="ARBA00025748"/>
    </source>
</evidence>
<protein>
    <recommendedName>
        <fullName evidence="10">Homeobox-leucine zipper protein</fullName>
    </recommendedName>
    <alternativeName>
        <fullName evidence="10">HD-ZIP protein</fullName>
    </alternativeName>
    <alternativeName>
        <fullName evidence="10">Homeodomain transcription factor</fullName>
    </alternativeName>
</protein>
<keyword evidence="4 8" id="KW-0371">Homeobox</keyword>
<dbReference type="CDD" id="cd00086">
    <property type="entry name" value="homeodomain"/>
    <property type="match status" value="1"/>
</dbReference>
<dbReference type="SMART" id="SM00389">
    <property type="entry name" value="HOX"/>
    <property type="match status" value="1"/>
</dbReference>
<evidence type="ECO:0000256" key="11">
    <source>
        <dbReference type="SAM" id="Coils"/>
    </source>
</evidence>
<keyword evidence="5 10" id="KW-0804">Transcription</keyword>
<feature type="DNA-binding region" description="Homeobox" evidence="8">
    <location>
        <begin position="69"/>
        <end position="128"/>
    </location>
</feature>
<evidence type="ECO:0000256" key="1">
    <source>
        <dbReference type="ARBA" id="ARBA00004123"/>
    </source>
</evidence>
<evidence type="ECO:0000256" key="2">
    <source>
        <dbReference type="ARBA" id="ARBA00023015"/>
    </source>
</evidence>
<proteinExistence type="inferred from homology"/>
<keyword evidence="14" id="KW-1185">Reference proteome</keyword>
<dbReference type="GO" id="GO:0000976">
    <property type="term" value="F:transcription cis-regulatory region binding"/>
    <property type="evidence" value="ECO:0007669"/>
    <property type="project" value="UniProtKB-ARBA"/>
</dbReference>
<dbReference type="FunFam" id="1.10.10.60:FF:000144">
    <property type="entry name" value="homeobox-leucine zipper protein ATHB-6-like"/>
    <property type="match status" value="1"/>
</dbReference>
<dbReference type="PROSITE" id="PS50071">
    <property type="entry name" value="HOMEOBOX_2"/>
    <property type="match status" value="1"/>
</dbReference>
<keyword evidence="3 8" id="KW-0238">DNA-binding</keyword>
<sequence length="275" mass="31582">MLMAGSMLDLSGGSSSSNSMPVLFENREFYSTGMEALLSPGSFPNGSLGSQFMMSSDEAAEDDFNECPQQAKKRRLTADQVQFLEKNFELENKLEPERKIQLAKDLGLNPRQVAIWFQNRRARWKTKQMEKEYESLKSCYDSLKVDCDNLLKEKEKLQSEVAFLTNKLLHKEKDKVDRLESVVRKKEDSVEAMVCKQEDISANSSMLDSESPSHCIDDGGYSKLMEPMTSSMNSIEPERWDLSEIDKVFGVGFRPEHHSCSFEFQVEDQPFWFWS</sequence>
<keyword evidence="6 8" id="KW-0539">Nucleus</keyword>
<evidence type="ECO:0000256" key="10">
    <source>
        <dbReference type="RuleBase" id="RU369038"/>
    </source>
</evidence>
<keyword evidence="2 10" id="KW-0805">Transcription regulation</keyword>
<evidence type="ECO:0000256" key="4">
    <source>
        <dbReference type="ARBA" id="ARBA00023155"/>
    </source>
</evidence>
<name>A0AAQ3KJT6_9LILI</name>
<dbReference type="EMBL" id="CP136894">
    <property type="protein sequence ID" value="WOL09035.1"/>
    <property type="molecule type" value="Genomic_DNA"/>
</dbReference>
<evidence type="ECO:0000256" key="9">
    <source>
        <dbReference type="RuleBase" id="RU000682"/>
    </source>
</evidence>
<comment type="subcellular location">
    <subcellularLocation>
        <location evidence="1 8 9">Nucleus</location>
    </subcellularLocation>
</comment>
<keyword evidence="11" id="KW-0175">Coiled coil</keyword>
<dbReference type="InterPro" id="IPR001356">
    <property type="entry name" value="HD"/>
</dbReference>
<dbReference type="Proteomes" id="UP001327560">
    <property type="component" value="Chromosome 5"/>
</dbReference>
<comment type="similarity">
    <text evidence="7 10">Belongs to the HD-ZIP homeobox family. Class I subfamily.</text>
</comment>
<dbReference type="AlphaFoldDB" id="A0AAQ3KJT6"/>
<comment type="function">
    <text evidence="10">Transcription factor.</text>
</comment>
<dbReference type="PANTHER" id="PTHR24326">
    <property type="entry name" value="HOMEOBOX-LEUCINE ZIPPER PROTEIN"/>
    <property type="match status" value="1"/>
</dbReference>
<dbReference type="Gene3D" id="1.10.10.60">
    <property type="entry name" value="Homeodomain-like"/>
    <property type="match status" value="1"/>
</dbReference>
<dbReference type="GO" id="GO:0000981">
    <property type="term" value="F:DNA-binding transcription factor activity, RNA polymerase II-specific"/>
    <property type="evidence" value="ECO:0007669"/>
    <property type="project" value="UniProtKB-UniRule"/>
</dbReference>
<dbReference type="InterPro" id="IPR045224">
    <property type="entry name" value="HDZip_class_I_plant"/>
</dbReference>
<dbReference type="PROSITE" id="PS00027">
    <property type="entry name" value="HOMEOBOX_1"/>
    <property type="match status" value="1"/>
</dbReference>
<dbReference type="GO" id="GO:0005634">
    <property type="term" value="C:nucleus"/>
    <property type="evidence" value="ECO:0007669"/>
    <property type="project" value="UniProtKB-SubCell"/>
</dbReference>
<dbReference type="InterPro" id="IPR009057">
    <property type="entry name" value="Homeodomain-like_sf"/>
</dbReference>
<dbReference type="InterPro" id="IPR017970">
    <property type="entry name" value="Homeobox_CS"/>
</dbReference>
<evidence type="ECO:0000256" key="6">
    <source>
        <dbReference type="ARBA" id="ARBA00023242"/>
    </source>
</evidence>
<evidence type="ECO:0000256" key="8">
    <source>
        <dbReference type="PROSITE-ProRule" id="PRU00108"/>
    </source>
</evidence>
<dbReference type="Pfam" id="PF02183">
    <property type="entry name" value="HALZ"/>
    <property type="match status" value="1"/>
</dbReference>
<dbReference type="GO" id="GO:0045893">
    <property type="term" value="P:positive regulation of DNA-templated transcription"/>
    <property type="evidence" value="ECO:0007669"/>
    <property type="project" value="TreeGrafter"/>
</dbReference>
<evidence type="ECO:0000313" key="13">
    <source>
        <dbReference type="EMBL" id="WOL09035.1"/>
    </source>
</evidence>
<dbReference type="PANTHER" id="PTHR24326:SF606">
    <property type="entry name" value="HOMEOBOX-LEUCINE ZIPPER PROTEIN ATHB-54"/>
    <property type="match status" value="1"/>
</dbReference>
<reference evidence="13 14" key="1">
    <citation type="submission" date="2023-10" db="EMBL/GenBank/DDBJ databases">
        <title>Chromosome-scale genome assembly provides insights into flower coloration mechanisms of Canna indica.</title>
        <authorList>
            <person name="Li C."/>
        </authorList>
    </citation>
    <scope>NUCLEOTIDE SEQUENCE [LARGE SCALE GENOMIC DNA]</scope>
    <source>
        <tissue evidence="13">Flower</tissue>
    </source>
</reference>
<accession>A0AAQ3KJT6</accession>
<dbReference type="SUPFAM" id="SSF46689">
    <property type="entry name" value="Homeodomain-like"/>
    <property type="match status" value="1"/>
</dbReference>
<evidence type="ECO:0000256" key="5">
    <source>
        <dbReference type="ARBA" id="ARBA00023163"/>
    </source>
</evidence>
<dbReference type="InterPro" id="IPR000047">
    <property type="entry name" value="HTH_motif"/>
</dbReference>
<feature type="coiled-coil region" evidence="11">
    <location>
        <begin position="140"/>
        <end position="189"/>
    </location>
</feature>
<evidence type="ECO:0000256" key="3">
    <source>
        <dbReference type="ARBA" id="ARBA00023125"/>
    </source>
</evidence>
<gene>
    <name evidence="13" type="ORF">Cni_G17788</name>
</gene>
<dbReference type="PRINTS" id="PR00031">
    <property type="entry name" value="HTHREPRESSR"/>
</dbReference>
<dbReference type="Pfam" id="PF00046">
    <property type="entry name" value="Homeodomain"/>
    <property type="match status" value="1"/>
</dbReference>
<feature type="domain" description="Homeobox" evidence="12">
    <location>
        <begin position="67"/>
        <end position="127"/>
    </location>
</feature>
<evidence type="ECO:0000313" key="14">
    <source>
        <dbReference type="Proteomes" id="UP001327560"/>
    </source>
</evidence>
<dbReference type="InterPro" id="IPR003106">
    <property type="entry name" value="Leu_zip_homeo"/>
</dbReference>